<organism evidence="1">
    <name type="scientific">marine metagenome</name>
    <dbReference type="NCBI Taxonomy" id="408172"/>
    <lineage>
        <taxon>unclassified sequences</taxon>
        <taxon>metagenomes</taxon>
        <taxon>ecological metagenomes</taxon>
    </lineage>
</organism>
<reference evidence="1" key="1">
    <citation type="submission" date="2018-05" db="EMBL/GenBank/DDBJ databases">
        <authorList>
            <person name="Lanie J.A."/>
            <person name="Ng W.-L."/>
            <person name="Kazmierczak K.M."/>
            <person name="Andrzejewski T.M."/>
            <person name="Davidsen T.M."/>
            <person name="Wayne K.J."/>
            <person name="Tettelin H."/>
            <person name="Glass J.I."/>
            <person name="Rusch D."/>
            <person name="Podicherti R."/>
            <person name="Tsui H.-C.T."/>
            <person name="Winkler M.E."/>
        </authorList>
    </citation>
    <scope>NUCLEOTIDE SEQUENCE</scope>
</reference>
<feature type="non-terminal residue" evidence="1">
    <location>
        <position position="47"/>
    </location>
</feature>
<gene>
    <name evidence="1" type="ORF">METZ01_LOCUS196299</name>
</gene>
<name>A0A382DYZ3_9ZZZZ</name>
<dbReference type="AlphaFoldDB" id="A0A382DYZ3"/>
<proteinExistence type="predicted"/>
<protein>
    <submittedName>
        <fullName evidence="1">Uncharacterized protein</fullName>
    </submittedName>
</protein>
<sequence length="47" mass="5290">MQSTEQFITNLKKAKLTAECPKCFNEFQVAKALLFDGTNPFPPKAEN</sequence>
<dbReference type="EMBL" id="UINC01041746">
    <property type="protein sequence ID" value="SVB43445.1"/>
    <property type="molecule type" value="Genomic_DNA"/>
</dbReference>
<evidence type="ECO:0000313" key="1">
    <source>
        <dbReference type="EMBL" id="SVB43445.1"/>
    </source>
</evidence>
<accession>A0A382DYZ3</accession>